<evidence type="ECO:0000259" key="5">
    <source>
        <dbReference type="PROSITE" id="PS51192"/>
    </source>
</evidence>
<dbReference type="InterPro" id="IPR027417">
    <property type="entry name" value="P-loop_NTPase"/>
</dbReference>
<dbReference type="CDD" id="cd18793">
    <property type="entry name" value="SF2_C_SNF"/>
    <property type="match status" value="1"/>
</dbReference>
<dbReference type="CDD" id="cd18011">
    <property type="entry name" value="DEXDc_RapA"/>
    <property type="match status" value="1"/>
</dbReference>
<protein>
    <submittedName>
        <fullName evidence="7">Helicase conserved C-terminal domain-containing protein</fullName>
    </submittedName>
</protein>
<evidence type="ECO:0000256" key="3">
    <source>
        <dbReference type="ARBA" id="ARBA00022806"/>
    </source>
</evidence>
<dbReference type="InterPro" id="IPR049730">
    <property type="entry name" value="SNF2/RAD54-like_C"/>
</dbReference>
<dbReference type="STRING" id="142842.SAMN02745118_00229"/>
<dbReference type="GO" id="GO:0005524">
    <property type="term" value="F:ATP binding"/>
    <property type="evidence" value="ECO:0007669"/>
    <property type="project" value="UniProtKB-KW"/>
</dbReference>
<feature type="domain" description="Helicase C-terminal" evidence="6">
    <location>
        <begin position="330"/>
        <end position="482"/>
    </location>
</feature>
<dbReference type="SMART" id="SM00490">
    <property type="entry name" value="HELICc"/>
    <property type="match status" value="1"/>
</dbReference>
<keyword evidence="3 7" id="KW-0347">Helicase</keyword>
<dbReference type="PANTHER" id="PTHR10799">
    <property type="entry name" value="SNF2/RAD54 HELICASE FAMILY"/>
    <property type="match status" value="1"/>
</dbReference>
<dbReference type="Gene3D" id="3.40.50.10810">
    <property type="entry name" value="Tandem AAA-ATPase domain"/>
    <property type="match status" value="1"/>
</dbReference>
<dbReference type="GO" id="GO:0016787">
    <property type="term" value="F:hydrolase activity"/>
    <property type="evidence" value="ECO:0007669"/>
    <property type="project" value="UniProtKB-KW"/>
</dbReference>
<dbReference type="SMART" id="SM00487">
    <property type="entry name" value="DEXDc"/>
    <property type="match status" value="1"/>
</dbReference>
<dbReference type="EMBL" id="FUWM01000003">
    <property type="protein sequence ID" value="SJZ31470.1"/>
    <property type="molecule type" value="Genomic_DNA"/>
</dbReference>
<dbReference type="Proteomes" id="UP000190625">
    <property type="component" value="Unassembled WGS sequence"/>
</dbReference>
<evidence type="ECO:0000313" key="8">
    <source>
        <dbReference type="Proteomes" id="UP000190625"/>
    </source>
</evidence>
<proteinExistence type="predicted"/>
<dbReference type="RefSeq" id="WP_078808756.1">
    <property type="nucleotide sequence ID" value="NZ_FUWM01000003.1"/>
</dbReference>
<dbReference type="InterPro" id="IPR038718">
    <property type="entry name" value="SNF2-like_sf"/>
</dbReference>
<keyword evidence="2" id="KW-0378">Hydrolase</keyword>
<reference evidence="8" key="1">
    <citation type="submission" date="2017-02" db="EMBL/GenBank/DDBJ databases">
        <authorList>
            <person name="Varghese N."/>
            <person name="Submissions S."/>
        </authorList>
    </citation>
    <scope>NUCLEOTIDE SEQUENCE [LARGE SCALE GENOMIC DNA]</scope>
    <source>
        <strain evidence="8">ATCC BAA-73</strain>
    </source>
</reference>
<dbReference type="SUPFAM" id="SSF52540">
    <property type="entry name" value="P-loop containing nucleoside triphosphate hydrolases"/>
    <property type="match status" value="2"/>
</dbReference>
<evidence type="ECO:0000256" key="1">
    <source>
        <dbReference type="ARBA" id="ARBA00022741"/>
    </source>
</evidence>
<feature type="domain" description="Helicase ATP-binding" evidence="5">
    <location>
        <begin position="39"/>
        <end position="193"/>
    </location>
</feature>
<dbReference type="OrthoDB" id="9814088at2"/>
<dbReference type="Pfam" id="PF00271">
    <property type="entry name" value="Helicase_C"/>
    <property type="match status" value="1"/>
</dbReference>
<sequence length="517" mass="59643">MVVNQQAIDNNLLVLEELKEFWEEVEFSLFPHQIETAHRVINKFDGRALLADEVGLGKTIEAGLILKEYLLRGEIEKILILTPASLGYQWWYELTNKFNIDLFHNRKGRAWHYFNNQIASIDLAKREPHCDMIYERDFDMVVVDEAHKLKNSDTLNWKFVNKLSSKYMLFLTATPIQNNLKEIYNLVSILKPKVFNSYSNFKSKFNSNSPDYKAIKNKLSKIMIRNQRINSKLEYTERNVKLIPLKLTSPEQELYDGVTNLVKKEYERCISEDKSILHLITLQREVCSSSFAVVGTLRKFLKSAPKMLKPKIERLLVLAQNIEVNQKVKVIEEILGKVDGQAVIFTEYLATQHYICNYLYNRGIMPVRFDGGLSDNQKEWAKHIFAEHGDVLVSTEAGGQGINLQFCNVIINYDLPWNPMNLEQRIGRVHRLGQTKDVEIYNLSTQGTIEEKVLNLLYQKIDLFESVIGGLDNIVNDVSDEIGLGTTILESLINPENDLLSLDLDELPNNHIIQKSF</sequence>
<dbReference type="Pfam" id="PF00176">
    <property type="entry name" value="SNF2-rel_dom"/>
    <property type="match status" value="1"/>
</dbReference>
<keyword evidence="8" id="KW-1185">Reference proteome</keyword>
<dbReference type="Gene3D" id="3.40.50.300">
    <property type="entry name" value="P-loop containing nucleotide triphosphate hydrolases"/>
    <property type="match status" value="1"/>
</dbReference>
<organism evidence="7 8">
    <name type="scientific">Selenihalanaerobacter shriftii</name>
    <dbReference type="NCBI Taxonomy" id="142842"/>
    <lineage>
        <taxon>Bacteria</taxon>
        <taxon>Bacillati</taxon>
        <taxon>Bacillota</taxon>
        <taxon>Clostridia</taxon>
        <taxon>Halanaerobiales</taxon>
        <taxon>Halobacteroidaceae</taxon>
        <taxon>Selenihalanaerobacter</taxon>
    </lineage>
</organism>
<keyword evidence="4" id="KW-0067">ATP-binding</keyword>
<evidence type="ECO:0000313" key="7">
    <source>
        <dbReference type="EMBL" id="SJZ31470.1"/>
    </source>
</evidence>
<dbReference type="InterPro" id="IPR057342">
    <property type="entry name" value="DEXDc_RapA"/>
</dbReference>
<dbReference type="InterPro" id="IPR001650">
    <property type="entry name" value="Helicase_C-like"/>
</dbReference>
<dbReference type="InterPro" id="IPR014001">
    <property type="entry name" value="Helicase_ATP-bd"/>
</dbReference>
<keyword evidence="1" id="KW-0547">Nucleotide-binding</keyword>
<dbReference type="AlphaFoldDB" id="A0A1T4JMQ3"/>
<evidence type="ECO:0000256" key="2">
    <source>
        <dbReference type="ARBA" id="ARBA00022801"/>
    </source>
</evidence>
<evidence type="ECO:0000259" key="6">
    <source>
        <dbReference type="PROSITE" id="PS51194"/>
    </source>
</evidence>
<name>A0A1T4JMQ3_9FIRM</name>
<accession>A0A1T4JMQ3</accession>
<dbReference type="GO" id="GO:0004386">
    <property type="term" value="F:helicase activity"/>
    <property type="evidence" value="ECO:0007669"/>
    <property type="project" value="UniProtKB-KW"/>
</dbReference>
<dbReference type="PROSITE" id="PS51194">
    <property type="entry name" value="HELICASE_CTER"/>
    <property type="match status" value="1"/>
</dbReference>
<gene>
    <name evidence="7" type="ORF">SAMN02745118_00229</name>
</gene>
<dbReference type="PROSITE" id="PS51192">
    <property type="entry name" value="HELICASE_ATP_BIND_1"/>
    <property type="match status" value="1"/>
</dbReference>
<evidence type="ECO:0000256" key="4">
    <source>
        <dbReference type="ARBA" id="ARBA00022840"/>
    </source>
</evidence>
<dbReference type="InterPro" id="IPR000330">
    <property type="entry name" value="SNF2_N"/>
</dbReference>